<dbReference type="PANTHER" id="PTHR42110">
    <property type="entry name" value="L-ASPARAGINASE, PUTATIVE (AFU_ORTHOLOGUE AFUA_3G11890)-RELATED"/>
    <property type="match status" value="1"/>
</dbReference>
<proteinExistence type="predicted"/>
<evidence type="ECO:0008006" key="3">
    <source>
        <dbReference type="Google" id="ProtNLM"/>
    </source>
</evidence>
<dbReference type="OrthoDB" id="5289628at2"/>
<dbReference type="PANTHER" id="PTHR42110:SF1">
    <property type="entry name" value="L-ASPARAGINASE, PUTATIVE (AFU_ORTHOLOGUE AFUA_3G11890)-RELATED"/>
    <property type="match status" value="1"/>
</dbReference>
<dbReference type="EMBL" id="LUKE01000004">
    <property type="protein sequence ID" value="KYG63062.1"/>
    <property type="molecule type" value="Genomic_DNA"/>
</dbReference>
<comment type="caution">
    <text evidence="1">The sequence shown here is derived from an EMBL/GenBank/DDBJ whole genome shotgun (WGS) entry which is preliminary data.</text>
</comment>
<dbReference type="Pfam" id="PF06089">
    <property type="entry name" value="Asparaginase_II"/>
    <property type="match status" value="1"/>
</dbReference>
<dbReference type="InterPro" id="IPR010349">
    <property type="entry name" value="Asparaginase_II"/>
</dbReference>
<dbReference type="RefSeq" id="WP_061836137.1">
    <property type="nucleotide sequence ID" value="NZ_LUKE01000004.1"/>
</dbReference>
<dbReference type="AlphaFoldDB" id="A0A150WHB2"/>
<reference evidence="1 2" key="1">
    <citation type="submission" date="2016-03" db="EMBL/GenBank/DDBJ databases">
        <authorList>
            <person name="Ploux O."/>
        </authorList>
    </citation>
    <scope>NUCLEOTIDE SEQUENCE [LARGE SCALE GENOMIC DNA]</scope>
    <source>
        <strain evidence="1 2">R0</strain>
    </source>
</reference>
<evidence type="ECO:0000313" key="2">
    <source>
        <dbReference type="Proteomes" id="UP000075320"/>
    </source>
</evidence>
<keyword evidence="2" id="KW-1185">Reference proteome</keyword>
<sequence>MISRTPLVVEVTRGPVVESLHQVMAVVVNENGSVAQYWGNPNFLTLPRSAIKMLQVLPLIESGAADKFNLEAKHIALACGSHRGEKDHISALSQWMEKAGIRESQLVCGPHWPYDEKSAHEMIRRGQAATPLCNNCAGKHLGLISTCLHFGENPEGYDKYEHPAQKRLRKALTEAIKVDHSKVAHGVDGCGIPTYGVSLQALAVGMSSLISPKESAARKAASIRILDAVKSHPYYVAGSDNFVTAVIEKSQGRAIIKSGAEGVMCGVLPEKRMAFAIKASDGAGRAAQVATATILLQLGALTEAEFRALSPYTLPEVKNWKGEVVGQMRIAKNA</sequence>
<organism evidence="1 2">
    <name type="scientific">Bdellovibrio bacteriovorus</name>
    <dbReference type="NCBI Taxonomy" id="959"/>
    <lineage>
        <taxon>Bacteria</taxon>
        <taxon>Pseudomonadati</taxon>
        <taxon>Bdellovibrionota</taxon>
        <taxon>Bdellovibrionia</taxon>
        <taxon>Bdellovibrionales</taxon>
        <taxon>Pseudobdellovibrionaceae</taxon>
        <taxon>Bdellovibrio</taxon>
    </lineage>
</organism>
<evidence type="ECO:0000313" key="1">
    <source>
        <dbReference type="EMBL" id="KYG63062.1"/>
    </source>
</evidence>
<name>A0A150WHB2_BDEBC</name>
<accession>A0A150WHB2</accession>
<protein>
    <recommendedName>
        <fullName evidence="3">Asparaginase</fullName>
    </recommendedName>
</protein>
<gene>
    <name evidence="1" type="ORF">AZI86_15190</name>
</gene>
<dbReference type="Proteomes" id="UP000075320">
    <property type="component" value="Unassembled WGS sequence"/>
</dbReference>